<keyword evidence="3" id="KW-1185">Reference proteome</keyword>
<dbReference type="AlphaFoldDB" id="A0A183LZS5"/>
<reference evidence="2 3" key="1">
    <citation type="submission" date="2018-11" db="EMBL/GenBank/DDBJ databases">
        <authorList>
            <consortium name="Pathogen Informatics"/>
        </authorList>
    </citation>
    <scope>NUCLEOTIDE SEQUENCE [LARGE SCALE GENOMIC DNA]</scope>
    <source>
        <strain evidence="2 3">Zambia</strain>
    </source>
</reference>
<dbReference type="Proteomes" id="UP000277204">
    <property type="component" value="Unassembled WGS sequence"/>
</dbReference>
<gene>
    <name evidence="2" type="ORF">SMRZ_LOCUS9300</name>
</gene>
<sequence>MAREGLNYQHNLGFIRPLKEEEEEEEEEGLFQEYYNDRNQEINKIKICTQKGSFNFGFLSLDDYYHSFFPLPFVTGSPSFPVNASSYAAAAAAVAAAAAAAAAAHQQGQDVPNQFSYPTSSLSSPQECGSNTFGRPAHITNEGRKSQLNETLTGLNTDDPVLRCANPLTNRVRFHIFMSCYCCFSVSITL</sequence>
<proteinExistence type="predicted"/>
<feature type="compositionally biased region" description="Polar residues" evidence="1">
    <location>
        <begin position="124"/>
        <end position="133"/>
    </location>
</feature>
<evidence type="ECO:0000313" key="3">
    <source>
        <dbReference type="Proteomes" id="UP000277204"/>
    </source>
</evidence>
<evidence type="ECO:0000313" key="2">
    <source>
        <dbReference type="EMBL" id="VDO85706.1"/>
    </source>
</evidence>
<evidence type="ECO:0000256" key="1">
    <source>
        <dbReference type="SAM" id="MobiDB-lite"/>
    </source>
</evidence>
<protein>
    <submittedName>
        <fullName evidence="2">Uncharacterized protein</fullName>
    </submittedName>
</protein>
<accession>A0A183LZS5</accession>
<name>A0A183LZS5_9TREM</name>
<organism evidence="2 3">
    <name type="scientific">Schistosoma margrebowiei</name>
    <dbReference type="NCBI Taxonomy" id="48269"/>
    <lineage>
        <taxon>Eukaryota</taxon>
        <taxon>Metazoa</taxon>
        <taxon>Spiralia</taxon>
        <taxon>Lophotrochozoa</taxon>
        <taxon>Platyhelminthes</taxon>
        <taxon>Trematoda</taxon>
        <taxon>Digenea</taxon>
        <taxon>Strigeidida</taxon>
        <taxon>Schistosomatoidea</taxon>
        <taxon>Schistosomatidae</taxon>
        <taxon>Schistosoma</taxon>
    </lineage>
</organism>
<dbReference type="EMBL" id="UZAI01004342">
    <property type="protein sequence ID" value="VDO85706.1"/>
    <property type="molecule type" value="Genomic_DNA"/>
</dbReference>
<feature type="region of interest" description="Disordered" evidence="1">
    <location>
        <begin position="124"/>
        <end position="144"/>
    </location>
</feature>